<sequence length="144" mass="16595">MVKVFISSVINAHIDQVWMKTRNFNSLPRWHPVVATSFIEDNKAADEIGCVRSVNFIEGGSIREKLLVLSDLNYLYSYSILESSFPLRNYVATLQFKPITDGDLTYAEWTSTFDCDPQKEKNLIKLLSDIYQRGFSSLKEIFQN</sequence>
<dbReference type="AlphaFoldDB" id="Q10WH9"/>
<gene>
    <name evidence="1" type="ordered locus">Tery_4407</name>
</gene>
<dbReference type="InterPro" id="IPR023393">
    <property type="entry name" value="START-like_dom_sf"/>
</dbReference>
<reference evidence="1" key="1">
    <citation type="submission" date="2006-06" db="EMBL/GenBank/DDBJ databases">
        <title>Complete sequence of Trichodesmium erythraeum IMS101.</title>
        <authorList>
            <consortium name="US DOE Joint Genome Institute"/>
            <person name="Copeland A."/>
            <person name="Lucas S."/>
            <person name="Lapidus A."/>
            <person name="Barry K."/>
            <person name="Detter J.C."/>
            <person name="Glavina del Rio T."/>
            <person name="Hammon N."/>
            <person name="Israni S."/>
            <person name="Dalin E."/>
            <person name="Tice H."/>
            <person name="Pitluck S."/>
            <person name="Kiss H."/>
            <person name="Munk A.C."/>
            <person name="Brettin T."/>
            <person name="Bruce D."/>
            <person name="Han C."/>
            <person name="Tapia R."/>
            <person name="Gilna P."/>
            <person name="Schmutz J."/>
            <person name="Larimer F."/>
            <person name="Land M."/>
            <person name="Hauser L."/>
            <person name="Kyrpides N."/>
            <person name="Kim E."/>
            <person name="Richardson P."/>
        </authorList>
    </citation>
    <scope>NUCLEOTIDE SEQUENCE [LARGE SCALE GENOMIC DNA]</scope>
    <source>
        <strain evidence="1">IMS101</strain>
    </source>
</reference>
<dbReference type="KEGG" id="ter:Tery_4407"/>
<dbReference type="RefSeq" id="WP_011613721.1">
    <property type="nucleotide sequence ID" value="NC_008312.1"/>
</dbReference>
<dbReference type="CDD" id="cd07821">
    <property type="entry name" value="PYR_PYL_RCAR_like"/>
    <property type="match status" value="1"/>
</dbReference>
<proteinExistence type="predicted"/>
<evidence type="ECO:0000313" key="1">
    <source>
        <dbReference type="EMBL" id="ABG53395.1"/>
    </source>
</evidence>
<dbReference type="Pfam" id="PF10604">
    <property type="entry name" value="Polyketide_cyc2"/>
    <property type="match status" value="1"/>
</dbReference>
<evidence type="ECO:0008006" key="2">
    <source>
        <dbReference type="Google" id="ProtNLM"/>
    </source>
</evidence>
<name>Q10WH9_TRIEI</name>
<organism evidence="1">
    <name type="scientific">Trichodesmium erythraeum (strain IMS101)</name>
    <dbReference type="NCBI Taxonomy" id="203124"/>
    <lineage>
        <taxon>Bacteria</taxon>
        <taxon>Bacillati</taxon>
        <taxon>Cyanobacteriota</taxon>
        <taxon>Cyanophyceae</taxon>
        <taxon>Oscillatoriophycideae</taxon>
        <taxon>Oscillatoriales</taxon>
        <taxon>Microcoleaceae</taxon>
        <taxon>Trichodesmium</taxon>
    </lineage>
</organism>
<dbReference type="PANTHER" id="PTHR39332">
    <property type="entry name" value="BLL4707 PROTEIN"/>
    <property type="match status" value="1"/>
</dbReference>
<dbReference type="EMBL" id="CP000393">
    <property type="protein sequence ID" value="ABG53395.1"/>
    <property type="molecule type" value="Genomic_DNA"/>
</dbReference>
<dbReference type="InterPro" id="IPR019587">
    <property type="entry name" value="Polyketide_cyclase/dehydratase"/>
</dbReference>
<protein>
    <recommendedName>
        <fullName evidence="2">Polyketide cyclase/dehydrase</fullName>
    </recommendedName>
</protein>
<dbReference type="OrthoDB" id="5402478at2"/>
<dbReference type="PANTHER" id="PTHR39332:SF7">
    <property type="entry name" value="SRPBCC FAMILY PROTEIN"/>
    <property type="match status" value="1"/>
</dbReference>
<dbReference type="STRING" id="203124.Tery_4407"/>
<dbReference type="SUPFAM" id="SSF55961">
    <property type="entry name" value="Bet v1-like"/>
    <property type="match status" value="1"/>
</dbReference>
<dbReference type="Gene3D" id="3.30.530.20">
    <property type="match status" value="1"/>
</dbReference>
<accession>Q10WH9</accession>
<dbReference type="HOGENOM" id="CLU_106645_1_0_3"/>
<dbReference type="eggNOG" id="COG2867">
    <property type="taxonomic scope" value="Bacteria"/>
</dbReference>